<keyword evidence="6" id="KW-0963">Cytoplasm</keyword>
<comment type="caution">
    <text evidence="10">The sequence shown here is derived from an EMBL/GenBank/DDBJ whole genome shotgun (WGS) entry which is preliminary data.</text>
</comment>
<dbReference type="SUPFAM" id="SSF51366">
    <property type="entry name" value="Ribulose-phoshate binding barrel"/>
    <property type="match status" value="1"/>
</dbReference>
<dbReference type="InterPro" id="IPR023016">
    <property type="entry name" value="HisA/PriA"/>
</dbReference>
<dbReference type="Gene3D" id="3.20.20.70">
    <property type="entry name" value="Aldolase class I"/>
    <property type="match status" value="1"/>
</dbReference>
<dbReference type="GO" id="GO:0000105">
    <property type="term" value="P:L-histidine biosynthetic process"/>
    <property type="evidence" value="ECO:0007669"/>
    <property type="project" value="UniProtKB-UniPathway"/>
</dbReference>
<evidence type="ECO:0000256" key="6">
    <source>
        <dbReference type="ARBA" id="ARBA00022490"/>
    </source>
</evidence>
<feature type="non-terminal residue" evidence="10">
    <location>
        <position position="1"/>
    </location>
</feature>
<sequence>AIDLIQGKCVRLIQGEYHRQIIYQDDPIRQARQFSSEGAQWLHIVDLDGARVGKPVNTDAIEAIAALDLMKIELGGGIRNEDSIKQMLDIGAERVIIGTKAVNDFEWFSQMAEKYPGKIALGLDARGSKVATHAWTQDSPQDSPQLLLEFAIEAAKLPLAVIIYTDITKDGMMAGPNLERTKEIVQAVQLPVIASGGISQIDDIKKLAEIGVEAVVIGRALYEGTLKLS</sequence>
<comment type="pathway">
    <text evidence="3">Amino-acid biosynthesis; L-histidine biosynthesis; L-histidine from 5-phospho-alpha-D-ribose 1-diphosphate: step 4/9.</text>
</comment>
<dbReference type="InterPro" id="IPR044524">
    <property type="entry name" value="Isoase_HisA-like"/>
</dbReference>
<accession>X0UD23</accession>
<evidence type="ECO:0000256" key="4">
    <source>
        <dbReference type="ARBA" id="ARBA00009667"/>
    </source>
</evidence>
<dbReference type="GO" id="GO:0003949">
    <property type="term" value="F:1-(5-phosphoribosyl)-5-[(5-phosphoribosylamino)methylideneamino]imidazole-4-carboxamide isomerase activity"/>
    <property type="evidence" value="ECO:0007669"/>
    <property type="project" value="UniProtKB-EC"/>
</dbReference>
<dbReference type="CDD" id="cd04732">
    <property type="entry name" value="HisA"/>
    <property type="match status" value="1"/>
</dbReference>
<evidence type="ECO:0000256" key="9">
    <source>
        <dbReference type="ARBA" id="ARBA00023235"/>
    </source>
</evidence>
<protein>
    <recommendedName>
        <fullName evidence="5">1-(5-phosphoribosyl)-5-[(5-phosphoribosylamino)methylideneamino]imidazole-4-carboxamideisomerase</fullName>
        <ecNumber evidence="5">5.3.1.16</ecNumber>
    </recommendedName>
</protein>
<organism evidence="10">
    <name type="scientific">marine sediment metagenome</name>
    <dbReference type="NCBI Taxonomy" id="412755"/>
    <lineage>
        <taxon>unclassified sequences</taxon>
        <taxon>metagenomes</taxon>
        <taxon>ecological metagenomes</taxon>
    </lineage>
</organism>
<dbReference type="NCBIfam" id="TIGR00007">
    <property type="entry name" value="1-(5-phosphoribosyl)-5-[(5-phosphoribosylamino)methylideneamino]imidazole-4-carboxamide isomerase"/>
    <property type="match status" value="1"/>
</dbReference>
<evidence type="ECO:0000313" key="10">
    <source>
        <dbReference type="EMBL" id="GAF98292.1"/>
    </source>
</evidence>
<dbReference type="GO" id="GO:0000162">
    <property type="term" value="P:L-tryptophan biosynthetic process"/>
    <property type="evidence" value="ECO:0007669"/>
    <property type="project" value="TreeGrafter"/>
</dbReference>
<evidence type="ECO:0000256" key="1">
    <source>
        <dbReference type="ARBA" id="ARBA00000901"/>
    </source>
</evidence>
<dbReference type="Pfam" id="PF00977">
    <property type="entry name" value="His_biosynth"/>
    <property type="match status" value="1"/>
</dbReference>
<name>X0UD23_9ZZZZ</name>
<evidence type="ECO:0000256" key="5">
    <source>
        <dbReference type="ARBA" id="ARBA00012550"/>
    </source>
</evidence>
<dbReference type="EMBL" id="BARS01012239">
    <property type="protein sequence ID" value="GAF98292.1"/>
    <property type="molecule type" value="Genomic_DNA"/>
</dbReference>
<proteinExistence type="inferred from homology"/>
<dbReference type="EC" id="5.3.1.16" evidence="5"/>
<gene>
    <name evidence="10" type="ORF">S01H1_21900</name>
</gene>
<dbReference type="FunFam" id="3.20.20.70:FF:000009">
    <property type="entry name" value="1-(5-phosphoribosyl)-5-[(5-phosphoribosylamino)methylideneamino] imidazole-4-carboxamide isomerase"/>
    <property type="match status" value="1"/>
</dbReference>
<evidence type="ECO:0000256" key="3">
    <source>
        <dbReference type="ARBA" id="ARBA00005133"/>
    </source>
</evidence>
<reference evidence="10" key="1">
    <citation type="journal article" date="2014" name="Front. Microbiol.">
        <title>High frequency of phylogenetically diverse reductive dehalogenase-homologous genes in deep subseafloor sedimentary metagenomes.</title>
        <authorList>
            <person name="Kawai M."/>
            <person name="Futagami T."/>
            <person name="Toyoda A."/>
            <person name="Takaki Y."/>
            <person name="Nishi S."/>
            <person name="Hori S."/>
            <person name="Arai W."/>
            <person name="Tsubouchi T."/>
            <person name="Morono Y."/>
            <person name="Uchiyama I."/>
            <person name="Ito T."/>
            <person name="Fujiyama A."/>
            <person name="Inagaki F."/>
            <person name="Takami H."/>
        </authorList>
    </citation>
    <scope>NUCLEOTIDE SEQUENCE</scope>
    <source>
        <strain evidence="10">Expedition CK06-06</strain>
    </source>
</reference>
<dbReference type="UniPathway" id="UPA00031">
    <property type="reaction ID" value="UER00009"/>
</dbReference>
<comment type="similarity">
    <text evidence="4">Belongs to the HisA/HisF family.</text>
</comment>
<dbReference type="HAMAP" id="MF_01014">
    <property type="entry name" value="HisA"/>
    <property type="match status" value="1"/>
</dbReference>
<evidence type="ECO:0000256" key="8">
    <source>
        <dbReference type="ARBA" id="ARBA00023102"/>
    </source>
</evidence>
<dbReference type="InterPro" id="IPR011060">
    <property type="entry name" value="RibuloseP-bd_barrel"/>
</dbReference>
<dbReference type="InterPro" id="IPR006062">
    <property type="entry name" value="His_biosynth"/>
</dbReference>
<keyword evidence="9" id="KW-0413">Isomerase</keyword>
<evidence type="ECO:0000256" key="2">
    <source>
        <dbReference type="ARBA" id="ARBA00004496"/>
    </source>
</evidence>
<dbReference type="PANTHER" id="PTHR43090:SF2">
    <property type="entry name" value="1-(5-PHOSPHORIBOSYL)-5-[(5-PHOSPHORIBOSYLAMINO)METHYLIDENEAMINO] IMIDAZOLE-4-CARBOXAMIDE ISOMERASE"/>
    <property type="match status" value="1"/>
</dbReference>
<dbReference type="GO" id="GO:0005737">
    <property type="term" value="C:cytoplasm"/>
    <property type="evidence" value="ECO:0007669"/>
    <property type="project" value="UniProtKB-SubCell"/>
</dbReference>
<comment type="subcellular location">
    <subcellularLocation>
        <location evidence="2">Cytoplasm</location>
    </subcellularLocation>
</comment>
<evidence type="ECO:0000256" key="7">
    <source>
        <dbReference type="ARBA" id="ARBA00022605"/>
    </source>
</evidence>
<keyword evidence="7" id="KW-0028">Amino-acid biosynthesis</keyword>
<dbReference type="InterPro" id="IPR013785">
    <property type="entry name" value="Aldolase_TIM"/>
</dbReference>
<comment type="catalytic activity">
    <reaction evidence="1">
        <text>1-(5-phospho-beta-D-ribosyl)-5-[(5-phospho-beta-D-ribosylamino)methylideneamino]imidazole-4-carboxamide = 5-[(5-phospho-1-deoxy-D-ribulos-1-ylimino)methylamino]-1-(5-phospho-beta-D-ribosyl)imidazole-4-carboxamide</text>
        <dbReference type="Rhea" id="RHEA:15469"/>
        <dbReference type="ChEBI" id="CHEBI:58435"/>
        <dbReference type="ChEBI" id="CHEBI:58525"/>
        <dbReference type="EC" id="5.3.1.16"/>
    </reaction>
</comment>
<dbReference type="PANTHER" id="PTHR43090">
    <property type="entry name" value="1-(5-PHOSPHORIBOSYL)-5-[(5-PHOSPHORIBOSYLAMINO)METHYLIDENEAMINO] IMIDAZOLE-4-CARBOXAMIDE ISOMERASE"/>
    <property type="match status" value="1"/>
</dbReference>
<dbReference type="InterPro" id="IPR006063">
    <property type="entry name" value="HisA_bact_arch"/>
</dbReference>
<keyword evidence="8" id="KW-0368">Histidine biosynthesis</keyword>
<feature type="non-terminal residue" evidence="10">
    <location>
        <position position="229"/>
    </location>
</feature>
<dbReference type="AlphaFoldDB" id="X0UD23"/>